<evidence type="ECO:0000259" key="12">
    <source>
        <dbReference type="Pfam" id="PF03372"/>
    </source>
</evidence>
<dbReference type="GO" id="GO:0008311">
    <property type="term" value="F:double-stranded DNA 3'-5' DNA exonuclease activity"/>
    <property type="evidence" value="ECO:0007669"/>
    <property type="project" value="UniProtKB-EC"/>
</dbReference>
<feature type="active site" description="Proton acceptor" evidence="8">
    <location>
        <position position="274"/>
    </location>
</feature>
<feature type="binding site" evidence="9">
    <location>
        <position position="274"/>
    </location>
    <ligand>
        <name>Mg(2+)</name>
        <dbReference type="ChEBI" id="CHEBI:18420"/>
        <label>1</label>
    </ligand>
</feature>
<feature type="binding site" evidence="9">
    <location>
        <position position="174"/>
    </location>
    <ligand>
        <name>Mg(2+)</name>
        <dbReference type="ChEBI" id="CHEBI:18420"/>
        <label>1</label>
    </ligand>
</feature>
<dbReference type="GO" id="GO:0003906">
    <property type="term" value="F:DNA-(apurinic or apyrimidinic site) endonuclease activity"/>
    <property type="evidence" value="ECO:0007669"/>
    <property type="project" value="TreeGrafter"/>
</dbReference>
<dbReference type="PANTHER" id="PTHR22748:SF6">
    <property type="entry name" value="DNA-(APURINIC OR APYRIMIDINIC SITE) ENDONUCLEASE"/>
    <property type="match status" value="1"/>
</dbReference>
<evidence type="ECO:0000256" key="1">
    <source>
        <dbReference type="ARBA" id="ARBA00000493"/>
    </source>
</evidence>
<keyword evidence="11" id="KW-0234">DNA repair</keyword>
<feature type="site" description="Transition state stabilizer" evidence="10">
    <location>
        <position position="176"/>
    </location>
</feature>
<accession>A0A914CHS9</accession>
<name>A0A914CHS9_9BILA</name>
<sequence>MGPKRNYSIFEKTTAVEPAKKRKPDEPMKILSWNVAGLNACVKKNGYKVIEESDADIVVLQETKSTEFPAEIQRIAAYPYMKLYASESKKGYSGVALLSKEKPLNVILGIGDKRFDTTARLIQAEFENFWLLGVYVPNSGRGLVNLALREVWEELILNRLVELDKLKPVCYVGDLNVAHEEIDLANPKQNANKTAGFTDQERNDFQKILDSGFVDVYRHLNPKETGAYTFWSYMGNARAKNVGWRLDYFVISERIINNVIECHIHKEIVSGSDHCPISLKLRI</sequence>
<dbReference type="PROSITE" id="PS00726">
    <property type="entry name" value="AP_NUCLEASE_F1_1"/>
    <property type="match status" value="1"/>
</dbReference>
<feature type="site" description="Important for catalytic activity" evidence="10">
    <location>
        <position position="247"/>
    </location>
</feature>
<keyword evidence="13" id="KW-1185">Reference proteome</keyword>
<protein>
    <recommendedName>
        <fullName evidence="4">exodeoxyribonuclease III</fullName>
        <ecNumber evidence="4">3.1.11.2</ecNumber>
    </recommendedName>
</protein>
<feature type="binding site" evidence="9">
    <location>
        <position position="62"/>
    </location>
    <ligand>
        <name>Mg(2+)</name>
        <dbReference type="ChEBI" id="CHEBI:18420"/>
        <label>1</label>
    </ligand>
</feature>
<evidence type="ECO:0000256" key="2">
    <source>
        <dbReference type="ARBA" id="ARBA00001936"/>
    </source>
</evidence>
<evidence type="ECO:0000256" key="7">
    <source>
        <dbReference type="ARBA" id="ARBA00022842"/>
    </source>
</evidence>
<dbReference type="WBParaSite" id="ACRNAN_scaffold1066.g26294.t1">
    <property type="protein sequence ID" value="ACRNAN_scaffold1066.g26294.t1"/>
    <property type="gene ID" value="ACRNAN_scaffold1066.g26294"/>
</dbReference>
<evidence type="ECO:0000256" key="8">
    <source>
        <dbReference type="PIRSR" id="PIRSR604808-1"/>
    </source>
</evidence>
<comment type="similarity">
    <text evidence="3 11">Belongs to the DNA repair enzymes AP/ExoA family.</text>
</comment>
<evidence type="ECO:0000313" key="13">
    <source>
        <dbReference type="Proteomes" id="UP000887540"/>
    </source>
</evidence>
<keyword evidence="11" id="KW-0227">DNA damage</keyword>
<comment type="cofactor">
    <cofactor evidence="9 11">
        <name>Mg(2+)</name>
        <dbReference type="ChEBI" id="CHEBI:18420"/>
    </cofactor>
    <cofactor evidence="9 11">
        <name>Mn(2+)</name>
        <dbReference type="ChEBI" id="CHEBI:29035"/>
    </cofactor>
    <text evidence="9 11">Probably binds two magnesium or manganese ions per subunit.</text>
</comment>
<keyword evidence="9" id="KW-0464">Manganese</keyword>
<feature type="active site" evidence="8">
    <location>
        <position position="135"/>
    </location>
</feature>
<organism evidence="13 14">
    <name type="scientific">Acrobeloides nanus</name>
    <dbReference type="NCBI Taxonomy" id="290746"/>
    <lineage>
        <taxon>Eukaryota</taxon>
        <taxon>Metazoa</taxon>
        <taxon>Ecdysozoa</taxon>
        <taxon>Nematoda</taxon>
        <taxon>Chromadorea</taxon>
        <taxon>Rhabditida</taxon>
        <taxon>Tylenchina</taxon>
        <taxon>Cephalobomorpha</taxon>
        <taxon>Cephaloboidea</taxon>
        <taxon>Cephalobidae</taxon>
        <taxon>Acrobeloides</taxon>
    </lineage>
</organism>
<dbReference type="NCBIfam" id="TIGR00633">
    <property type="entry name" value="xth"/>
    <property type="match status" value="1"/>
</dbReference>
<feature type="site" description="Interaction with DNA substrate" evidence="10">
    <location>
        <position position="274"/>
    </location>
</feature>
<dbReference type="GO" id="GO:0006284">
    <property type="term" value="P:base-excision repair"/>
    <property type="evidence" value="ECO:0007669"/>
    <property type="project" value="TreeGrafter"/>
</dbReference>
<dbReference type="NCBIfam" id="TIGR00195">
    <property type="entry name" value="exoDNase_III"/>
    <property type="match status" value="1"/>
</dbReference>
<dbReference type="GO" id="GO:0008081">
    <property type="term" value="F:phosphoric diester hydrolase activity"/>
    <property type="evidence" value="ECO:0007669"/>
    <property type="project" value="TreeGrafter"/>
</dbReference>
<dbReference type="Gene3D" id="3.60.10.10">
    <property type="entry name" value="Endonuclease/exonuclease/phosphatase"/>
    <property type="match status" value="1"/>
</dbReference>
<comment type="catalytic activity">
    <reaction evidence="1">
        <text>Exonucleolytic cleavage in the 3'- to 5'-direction to yield nucleoside 5'-phosphates.</text>
        <dbReference type="EC" id="3.1.11.2"/>
    </reaction>
</comment>
<dbReference type="CDD" id="cd09087">
    <property type="entry name" value="Ape1-like_AP-endo"/>
    <property type="match status" value="1"/>
</dbReference>
<dbReference type="PANTHER" id="PTHR22748">
    <property type="entry name" value="AP ENDONUCLEASE"/>
    <property type="match status" value="1"/>
</dbReference>
<dbReference type="GO" id="GO:0046872">
    <property type="term" value="F:metal ion binding"/>
    <property type="evidence" value="ECO:0007669"/>
    <property type="project" value="UniProtKB-KW"/>
</dbReference>
<keyword evidence="7 9" id="KW-0460">Magnesium</keyword>
<dbReference type="InterPro" id="IPR005135">
    <property type="entry name" value="Endo/exonuclease/phosphatase"/>
</dbReference>
<keyword evidence="5 9" id="KW-0479">Metal-binding</keyword>
<feature type="binding site" evidence="9">
    <location>
        <position position="176"/>
    </location>
    <ligand>
        <name>Mg(2+)</name>
        <dbReference type="ChEBI" id="CHEBI:18420"/>
        <label>1</label>
    </ligand>
</feature>
<dbReference type="EC" id="3.1.11.2" evidence="4"/>
<evidence type="ECO:0000256" key="9">
    <source>
        <dbReference type="PIRSR" id="PIRSR604808-2"/>
    </source>
</evidence>
<dbReference type="Proteomes" id="UP000887540">
    <property type="component" value="Unplaced"/>
</dbReference>
<proteinExistence type="inferred from homology"/>
<dbReference type="InterPro" id="IPR020848">
    <property type="entry name" value="AP_endonuclease_F1_CS"/>
</dbReference>
<evidence type="ECO:0000256" key="3">
    <source>
        <dbReference type="ARBA" id="ARBA00007092"/>
    </source>
</evidence>
<feature type="active site" description="Proton donor/acceptor" evidence="8">
    <location>
        <position position="174"/>
    </location>
</feature>
<feature type="domain" description="Endonuclease/exonuclease/phosphatase" evidence="12">
    <location>
        <begin position="31"/>
        <end position="274"/>
    </location>
</feature>
<evidence type="ECO:0000256" key="10">
    <source>
        <dbReference type="PIRSR" id="PIRSR604808-3"/>
    </source>
</evidence>
<evidence type="ECO:0000256" key="6">
    <source>
        <dbReference type="ARBA" id="ARBA00022801"/>
    </source>
</evidence>
<dbReference type="InterPro" id="IPR036691">
    <property type="entry name" value="Endo/exonu/phosph_ase_sf"/>
</dbReference>
<dbReference type="GO" id="GO:0003677">
    <property type="term" value="F:DNA binding"/>
    <property type="evidence" value="ECO:0007669"/>
    <property type="project" value="InterPro"/>
</dbReference>
<dbReference type="Pfam" id="PF03372">
    <property type="entry name" value="Exo_endo_phos"/>
    <property type="match status" value="1"/>
</dbReference>
<comment type="cofactor">
    <cofactor evidence="2">
        <name>Mn(2+)</name>
        <dbReference type="ChEBI" id="CHEBI:29035"/>
    </cofactor>
</comment>
<feature type="binding site" evidence="9">
    <location>
        <position position="273"/>
    </location>
    <ligand>
        <name>Mg(2+)</name>
        <dbReference type="ChEBI" id="CHEBI:18420"/>
        <label>1</label>
    </ligand>
</feature>
<evidence type="ECO:0000256" key="4">
    <source>
        <dbReference type="ARBA" id="ARBA00012115"/>
    </source>
</evidence>
<dbReference type="AlphaFoldDB" id="A0A914CHS9"/>
<dbReference type="PROSITE" id="PS51435">
    <property type="entry name" value="AP_NUCLEASE_F1_4"/>
    <property type="match status" value="1"/>
</dbReference>
<evidence type="ECO:0000256" key="5">
    <source>
        <dbReference type="ARBA" id="ARBA00022723"/>
    </source>
</evidence>
<dbReference type="SUPFAM" id="SSF56219">
    <property type="entry name" value="DNase I-like"/>
    <property type="match status" value="1"/>
</dbReference>
<evidence type="ECO:0000256" key="11">
    <source>
        <dbReference type="RuleBase" id="RU362131"/>
    </source>
</evidence>
<keyword evidence="6" id="KW-0378">Hydrolase</keyword>
<dbReference type="PROSITE" id="PS00728">
    <property type="entry name" value="AP_NUCLEASE_F1_3"/>
    <property type="match status" value="1"/>
</dbReference>
<evidence type="ECO:0000313" key="14">
    <source>
        <dbReference type="WBParaSite" id="ACRNAN_scaffold1066.g26294.t1"/>
    </source>
</evidence>
<reference evidence="14" key="1">
    <citation type="submission" date="2022-11" db="UniProtKB">
        <authorList>
            <consortium name="WormBaseParasite"/>
        </authorList>
    </citation>
    <scope>IDENTIFICATION</scope>
</reference>
<dbReference type="InterPro" id="IPR020847">
    <property type="entry name" value="AP_endonuclease_F1_BS"/>
</dbReference>
<feature type="binding site" evidence="9">
    <location>
        <position position="34"/>
    </location>
    <ligand>
        <name>Mg(2+)</name>
        <dbReference type="ChEBI" id="CHEBI:18420"/>
        <label>1</label>
    </ligand>
</feature>
<dbReference type="GO" id="GO:0005634">
    <property type="term" value="C:nucleus"/>
    <property type="evidence" value="ECO:0007669"/>
    <property type="project" value="TreeGrafter"/>
</dbReference>
<dbReference type="InterPro" id="IPR004808">
    <property type="entry name" value="AP_endonuc_1"/>
</dbReference>